<feature type="domain" description="UDP-3-O-[3-hydroxymyristoyl] glucosamine N-acyltransferase non-repeat region" evidence="8">
    <location>
        <begin position="22"/>
        <end position="86"/>
    </location>
</feature>
<evidence type="ECO:0000259" key="8">
    <source>
        <dbReference type="Pfam" id="PF04613"/>
    </source>
</evidence>
<dbReference type="PROSITE" id="PS00101">
    <property type="entry name" value="HEXAPEP_TRANSFERASES"/>
    <property type="match status" value="1"/>
</dbReference>
<evidence type="ECO:0000256" key="5">
    <source>
        <dbReference type="ARBA" id="ARBA00023098"/>
    </source>
</evidence>
<dbReference type="Pfam" id="PF04613">
    <property type="entry name" value="LpxD"/>
    <property type="match status" value="1"/>
</dbReference>
<keyword evidence="3 7" id="KW-0808">Transferase</keyword>
<dbReference type="PANTHER" id="PTHR43378">
    <property type="entry name" value="UDP-3-O-ACYLGLUCOSAMINE N-ACYLTRANSFERASE"/>
    <property type="match status" value="1"/>
</dbReference>
<dbReference type="NCBIfam" id="NF002060">
    <property type="entry name" value="PRK00892.1"/>
    <property type="match status" value="1"/>
</dbReference>
<dbReference type="NCBIfam" id="TIGR01853">
    <property type="entry name" value="lipid_A_lpxD"/>
    <property type="match status" value="1"/>
</dbReference>
<feature type="domain" description="Mannose-1-phosphate guanyltransferase C-terminal" evidence="9">
    <location>
        <begin position="98"/>
        <end position="178"/>
    </location>
</feature>
<keyword evidence="5 7" id="KW-0443">Lipid metabolism</keyword>
<dbReference type="GO" id="GO:0016020">
    <property type="term" value="C:membrane"/>
    <property type="evidence" value="ECO:0007669"/>
    <property type="project" value="GOC"/>
</dbReference>
<protein>
    <recommendedName>
        <fullName evidence="7">UDP-3-O-acylglucosamine N-acyltransferase</fullName>
        <ecNumber evidence="7">2.3.1.191</ecNumber>
    </recommendedName>
</protein>
<organism evidence="10 11">
    <name type="scientific">Candidatus Accumulibacter proximus</name>
    <dbReference type="NCBI Taxonomy" id="2954385"/>
    <lineage>
        <taxon>Bacteria</taxon>
        <taxon>Pseudomonadati</taxon>
        <taxon>Pseudomonadota</taxon>
        <taxon>Betaproteobacteria</taxon>
        <taxon>Candidatus Accumulibacter</taxon>
    </lineage>
</organism>
<evidence type="ECO:0000313" key="11">
    <source>
        <dbReference type="Proteomes" id="UP000697998"/>
    </source>
</evidence>
<dbReference type="GO" id="GO:0009245">
    <property type="term" value="P:lipid A biosynthetic process"/>
    <property type="evidence" value="ECO:0007669"/>
    <property type="project" value="UniProtKB-UniRule"/>
</dbReference>
<dbReference type="InterPro" id="IPR001451">
    <property type="entry name" value="Hexapep"/>
</dbReference>
<keyword evidence="4 7" id="KW-0677">Repeat</keyword>
<evidence type="ECO:0000256" key="1">
    <source>
        <dbReference type="ARBA" id="ARBA00022516"/>
    </source>
</evidence>
<dbReference type="Pfam" id="PF00132">
    <property type="entry name" value="Hexapep"/>
    <property type="match status" value="1"/>
</dbReference>
<dbReference type="CDD" id="cd03352">
    <property type="entry name" value="LbH_LpxD"/>
    <property type="match status" value="1"/>
</dbReference>
<dbReference type="HAMAP" id="MF_00523">
    <property type="entry name" value="LpxD"/>
    <property type="match status" value="1"/>
</dbReference>
<evidence type="ECO:0000256" key="3">
    <source>
        <dbReference type="ARBA" id="ARBA00022679"/>
    </source>
</evidence>
<feature type="active site" description="Proton acceptor" evidence="7">
    <location>
        <position position="240"/>
    </location>
</feature>
<dbReference type="Gene3D" id="2.160.10.10">
    <property type="entry name" value="Hexapeptide repeat proteins"/>
    <property type="match status" value="1"/>
</dbReference>
<dbReference type="EC" id="2.3.1.191" evidence="7"/>
<dbReference type="GO" id="GO:0103118">
    <property type="term" value="F:UDP-3-O-[(3R)-3-hydroxyacyl]-glucosamine N-acyltransferase activity"/>
    <property type="evidence" value="ECO:0007669"/>
    <property type="project" value="UniProtKB-EC"/>
</dbReference>
<dbReference type="Gene3D" id="3.40.1390.10">
    <property type="entry name" value="MurE/MurF, N-terminal domain"/>
    <property type="match status" value="1"/>
</dbReference>
<dbReference type="InterPro" id="IPR056729">
    <property type="entry name" value="GMPPB_C"/>
</dbReference>
<dbReference type="Pfam" id="PF25087">
    <property type="entry name" value="GMPPB_C"/>
    <property type="match status" value="1"/>
</dbReference>
<reference evidence="10 11" key="1">
    <citation type="submission" date="2020-10" db="EMBL/GenBank/DDBJ databases">
        <title>Connecting structure to function with the recovery of over 1000 high-quality activated sludge metagenome-assembled genomes encoding full-length rRNA genes using long-read sequencing.</title>
        <authorList>
            <person name="Singleton C.M."/>
            <person name="Petriglieri F."/>
            <person name="Kristensen J.M."/>
            <person name="Kirkegaard R.H."/>
            <person name="Michaelsen T.Y."/>
            <person name="Andersen M.H."/>
            <person name="Karst S.M."/>
            <person name="Dueholm M.S."/>
            <person name="Nielsen P.H."/>
            <person name="Albertsen M."/>
        </authorList>
    </citation>
    <scope>NUCLEOTIDE SEQUENCE [LARGE SCALE GENOMIC DNA]</scope>
    <source>
        <strain evidence="10">EsbW_18-Q3-R4-48_BATAC.285</strain>
    </source>
</reference>
<dbReference type="InterPro" id="IPR011004">
    <property type="entry name" value="Trimer_LpxA-like_sf"/>
</dbReference>
<dbReference type="InterPro" id="IPR007691">
    <property type="entry name" value="LpxD"/>
</dbReference>
<sequence>MYMRDLQKIVGGEAVGEVKQPLTGVGTIRSATPTKITFLSNQRYRSDLSASRAGAVIVGSADRDLTSLPRLVVANPYACFARVAQLFNPPPLYTSGIHPSAIIHADAHVPESASLAEYVSIGRGAVIGEGARIGPGCIIGEDVSVGAHTCLVARVTIYARCSIGARGIVHAGAVIGADGFGFAPDFSDGEGGWVKIPQIGRVVIGDDCEIGANTSIDRGAIDDTVVGNDVKIDNQVQVGHNCVIGDHTIISGCVGIAGSSTIGRRVMMGGGSGVIGHLEICDGAIISAMTLVTKSITEPGMYTGSMPLMKHGDWLRNAVHLRRLDAFADAIKGKPGAK</sequence>
<accession>A0A935PZT4</accession>
<dbReference type="AlphaFoldDB" id="A0A935PZT4"/>
<comment type="caution">
    <text evidence="10">The sequence shown here is derived from an EMBL/GenBank/DDBJ whole genome shotgun (WGS) entry which is preliminary data.</text>
</comment>
<dbReference type="SUPFAM" id="SSF51161">
    <property type="entry name" value="Trimeric LpxA-like enzymes"/>
    <property type="match status" value="1"/>
</dbReference>
<evidence type="ECO:0000259" key="9">
    <source>
        <dbReference type="Pfam" id="PF25087"/>
    </source>
</evidence>
<gene>
    <name evidence="7 10" type="primary">lpxD</name>
    <name evidence="10" type="ORF">IPJ27_06050</name>
</gene>
<dbReference type="GO" id="GO:0016410">
    <property type="term" value="F:N-acyltransferase activity"/>
    <property type="evidence" value="ECO:0007669"/>
    <property type="project" value="InterPro"/>
</dbReference>
<name>A0A935PZT4_9PROT</name>
<dbReference type="InterPro" id="IPR018357">
    <property type="entry name" value="Hexapep_transf_CS"/>
</dbReference>
<proteinExistence type="inferred from homology"/>
<comment type="catalytic activity">
    <reaction evidence="7">
        <text>a UDP-3-O-[(3R)-3-hydroxyacyl]-alpha-D-glucosamine + a (3R)-hydroxyacyl-[ACP] = a UDP-2-N,3-O-bis[(3R)-3-hydroxyacyl]-alpha-D-glucosamine + holo-[ACP] + H(+)</text>
        <dbReference type="Rhea" id="RHEA:53836"/>
        <dbReference type="Rhea" id="RHEA-COMP:9685"/>
        <dbReference type="Rhea" id="RHEA-COMP:9945"/>
        <dbReference type="ChEBI" id="CHEBI:15378"/>
        <dbReference type="ChEBI" id="CHEBI:64479"/>
        <dbReference type="ChEBI" id="CHEBI:78827"/>
        <dbReference type="ChEBI" id="CHEBI:137740"/>
        <dbReference type="ChEBI" id="CHEBI:137748"/>
        <dbReference type="EC" id="2.3.1.191"/>
    </reaction>
</comment>
<dbReference type="EMBL" id="JADJMH010000004">
    <property type="protein sequence ID" value="MBK7674355.1"/>
    <property type="molecule type" value="Genomic_DNA"/>
</dbReference>
<keyword evidence="6 7" id="KW-0012">Acyltransferase</keyword>
<comment type="subunit">
    <text evidence="7">Homotrimer.</text>
</comment>
<evidence type="ECO:0000256" key="4">
    <source>
        <dbReference type="ARBA" id="ARBA00022737"/>
    </source>
</evidence>
<dbReference type="PANTHER" id="PTHR43378:SF2">
    <property type="entry name" value="UDP-3-O-ACYLGLUCOSAMINE N-ACYLTRANSFERASE 1, MITOCHONDRIAL-RELATED"/>
    <property type="match status" value="1"/>
</dbReference>
<evidence type="ECO:0000256" key="7">
    <source>
        <dbReference type="HAMAP-Rule" id="MF_00523"/>
    </source>
</evidence>
<evidence type="ECO:0000313" key="10">
    <source>
        <dbReference type="EMBL" id="MBK7674355.1"/>
    </source>
</evidence>
<comment type="pathway">
    <text evidence="7">Bacterial outer membrane biogenesis; LPS lipid A biosynthesis.</text>
</comment>
<comment type="function">
    <text evidence="7">Catalyzes the N-acylation of UDP-3-O-acylglucosamine using 3-hydroxyacyl-ACP as the acyl donor. Is involved in the biosynthesis of lipid A, a phosphorylated glycolipid that anchors the lipopolysaccharide to the outer membrane of the cell.</text>
</comment>
<dbReference type="InterPro" id="IPR020573">
    <property type="entry name" value="UDP_GlcNAc_AcTrfase_non-rep"/>
</dbReference>
<keyword evidence="1 7" id="KW-0444">Lipid biosynthesis</keyword>
<dbReference type="Proteomes" id="UP000697998">
    <property type="component" value="Unassembled WGS sequence"/>
</dbReference>
<evidence type="ECO:0000256" key="6">
    <source>
        <dbReference type="ARBA" id="ARBA00023315"/>
    </source>
</evidence>
<evidence type="ECO:0000256" key="2">
    <source>
        <dbReference type="ARBA" id="ARBA00022556"/>
    </source>
</evidence>
<comment type="similarity">
    <text evidence="7">Belongs to the transferase hexapeptide repeat family. LpxD subfamily.</text>
</comment>
<keyword evidence="2 7" id="KW-0441">Lipid A biosynthesis</keyword>